<evidence type="ECO:0000256" key="1">
    <source>
        <dbReference type="SAM" id="MobiDB-lite"/>
    </source>
</evidence>
<reference evidence="3 4" key="1">
    <citation type="submission" date="2020-08" db="EMBL/GenBank/DDBJ databases">
        <title>Sequencing the genomes of 1000 actinobacteria strains.</title>
        <authorList>
            <person name="Klenk H.-P."/>
        </authorList>
    </citation>
    <scope>NUCLEOTIDE SEQUENCE [LARGE SCALE GENOMIC DNA]</scope>
    <source>
        <strain evidence="3 4">DSM 45886</strain>
    </source>
</reference>
<name>A0A7W7WQ58_9ACTN</name>
<evidence type="ECO:0000313" key="4">
    <source>
        <dbReference type="Proteomes" id="UP000578819"/>
    </source>
</evidence>
<feature type="transmembrane region" description="Helical" evidence="2">
    <location>
        <begin position="245"/>
        <end position="269"/>
    </location>
</feature>
<evidence type="ECO:0000313" key="3">
    <source>
        <dbReference type="EMBL" id="MBB4959494.1"/>
    </source>
</evidence>
<feature type="region of interest" description="Disordered" evidence="1">
    <location>
        <begin position="364"/>
        <end position="415"/>
    </location>
</feature>
<sequence length="415" mass="42830">MAYDDPIYRPQDPDQTERFGPAARHRAAAQGDVPEDGGPTTDVAEPALAGPGRDRVAVHLVWETVLLVAVVVLAYLLYRDHPAVVRGTALDSLLVAGAALGLLVLAAGLSLRASAPNLAVGPVAIASALHLAENGDRGVLPAMLPAVVAVMATGLVVAILVVVLHVPGWAASLAAGLGAVVFIQQRSAPVDVQGDFDPTEASIYLFGGFVALAVLGGVFGSIGAVRRAVGRFRPVGDPARRAGGLAALFTGTAIVVSMLFAMTAGALLGSGGASPVAPTPGIEWTGLAMGIALLSGTSAFGRRGGVFGTILAVVLFALFDTYADEQGWNFSPYGVAAVALAGGLLVTRLVEFYGRPRPAVTVPAPPVAEVDDRDDRGWGTYPTERPDSWSAVLPAQPVGSRDEPWRTDRWDSTDR</sequence>
<organism evidence="3 4">
    <name type="scientific">Micromonospora polyrhachis</name>
    <dbReference type="NCBI Taxonomy" id="1282883"/>
    <lineage>
        <taxon>Bacteria</taxon>
        <taxon>Bacillati</taxon>
        <taxon>Actinomycetota</taxon>
        <taxon>Actinomycetes</taxon>
        <taxon>Micromonosporales</taxon>
        <taxon>Micromonosporaceae</taxon>
        <taxon>Micromonospora</taxon>
    </lineage>
</organism>
<feature type="compositionally biased region" description="Basic and acidic residues" evidence="1">
    <location>
        <begin position="400"/>
        <end position="415"/>
    </location>
</feature>
<feature type="transmembrane region" description="Helical" evidence="2">
    <location>
        <begin position="281"/>
        <end position="299"/>
    </location>
</feature>
<comment type="caution">
    <text evidence="3">The sequence shown here is derived from an EMBL/GenBank/DDBJ whole genome shotgun (WGS) entry which is preliminary data.</text>
</comment>
<keyword evidence="2" id="KW-1133">Transmembrane helix</keyword>
<feature type="transmembrane region" description="Helical" evidence="2">
    <location>
        <begin position="144"/>
        <end position="166"/>
    </location>
</feature>
<evidence type="ECO:0008006" key="5">
    <source>
        <dbReference type="Google" id="ProtNLM"/>
    </source>
</evidence>
<keyword evidence="2" id="KW-0472">Membrane</keyword>
<feature type="transmembrane region" description="Helical" evidence="2">
    <location>
        <begin position="56"/>
        <end position="78"/>
    </location>
</feature>
<accession>A0A7W7WQ58</accession>
<evidence type="ECO:0000256" key="2">
    <source>
        <dbReference type="SAM" id="Phobius"/>
    </source>
</evidence>
<feature type="transmembrane region" description="Helical" evidence="2">
    <location>
        <begin position="330"/>
        <end position="350"/>
    </location>
</feature>
<dbReference type="AlphaFoldDB" id="A0A7W7WQ58"/>
<feature type="transmembrane region" description="Helical" evidence="2">
    <location>
        <begin position="306"/>
        <end position="324"/>
    </location>
</feature>
<protein>
    <recommendedName>
        <fullName evidence="5">Monosaccharide ABC transporter membrane protein (CUT2 family)</fullName>
    </recommendedName>
</protein>
<keyword evidence="4" id="KW-1185">Reference proteome</keyword>
<feature type="transmembrane region" description="Helical" evidence="2">
    <location>
        <begin position="203"/>
        <end position="225"/>
    </location>
</feature>
<feature type="transmembrane region" description="Helical" evidence="2">
    <location>
        <begin position="90"/>
        <end position="109"/>
    </location>
</feature>
<feature type="region of interest" description="Disordered" evidence="1">
    <location>
        <begin position="1"/>
        <end position="48"/>
    </location>
</feature>
<dbReference type="EMBL" id="JACHJW010000001">
    <property type="protein sequence ID" value="MBB4959494.1"/>
    <property type="molecule type" value="Genomic_DNA"/>
</dbReference>
<gene>
    <name evidence="3" type="ORF">FHR38_003227</name>
</gene>
<keyword evidence="2" id="KW-0812">Transmembrane</keyword>
<dbReference type="Proteomes" id="UP000578819">
    <property type="component" value="Unassembled WGS sequence"/>
</dbReference>
<proteinExistence type="predicted"/>
<dbReference type="RefSeq" id="WP_184535411.1">
    <property type="nucleotide sequence ID" value="NZ_JACHJW010000001.1"/>
</dbReference>